<reference evidence="7" key="1">
    <citation type="submission" date="2018-04" db="EMBL/GenBank/DDBJ databases">
        <authorList>
            <person name="Go L.Y."/>
            <person name="Mitchell J.A."/>
        </authorList>
    </citation>
    <scope>NUCLEOTIDE SEQUENCE</scope>
    <source>
        <tissue evidence="7">Whole organism</tissue>
    </source>
</reference>
<dbReference type="GO" id="GO:0000422">
    <property type="term" value="P:autophagy of mitochondrion"/>
    <property type="evidence" value="ECO:0007669"/>
    <property type="project" value="TreeGrafter"/>
</dbReference>
<reference evidence="8" key="2">
    <citation type="submission" date="2018-07" db="EMBL/GenBank/DDBJ databases">
        <authorList>
            <person name="Quirk P.G."/>
            <person name="Krulwich T.A."/>
        </authorList>
    </citation>
    <scope>NUCLEOTIDE SEQUENCE</scope>
</reference>
<organism evidence="8">
    <name type="scientific">Culicoides sonorensis</name>
    <name type="common">Biting midge</name>
    <dbReference type="NCBI Taxonomy" id="179676"/>
    <lineage>
        <taxon>Eukaryota</taxon>
        <taxon>Metazoa</taxon>
        <taxon>Ecdysozoa</taxon>
        <taxon>Arthropoda</taxon>
        <taxon>Hexapoda</taxon>
        <taxon>Insecta</taxon>
        <taxon>Pterygota</taxon>
        <taxon>Neoptera</taxon>
        <taxon>Endopterygota</taxon>
        <taxon>Diptera</taxon>
        <taxon>Nematocera</taxon>
        <taxon>Chironomoidea</taxon>
        <taxon>Ceratopogonidae</taxon>
        <taxon>Ceratopogoninae</taxon>
        <taxon>Culicoides</taxon>
        <taxon>Monoculicoides</taxon>
    </lineage>
</organism>
<comment type="similarity">
    <text evidence="1">Belongs to the ATG10 family.</text>
</comment>
<evidence type="ECO:0000256" key="1">
    <source>
        <dbReference type="ARBA" id="ARBA00005696"/>
    </source>
</evidence>
<gene>
    <name evidence="8" type="primary">CSON010895</name>
</gene>
<dbReference type="AlphaFoldDB" id="A0A336M593"/>
<dbReference type="VEuPathDB" id="VectorBase:CSON010895"/>
<dbReference type="EMBL" id="UFQT01000452">
    <property type="protein sequence ID" value="SSX24521.1"/>
    <property type="molecule type" value="Genomic_DNA"/>
</dbReference>
<evidence type="ECO:0000256" key="4">
    <source>
        <dbReference type="ARBA" id="ARBA00022786"/>
    </source>
</evidence>
<name>A0A336M593_CULSO</name>
<dbReference type="PANTHER" id="PTHR14957:SF1">
    <property type="entry name" value="UBIQUITIN-LIKE-CONJUGATING ENZYME ATG10"/>
    <property type="match status" value="1"/>
</dbReference>
<evidence type="ECO:0000256" key="6">
    <source>
        <dbReference type="ARBA" id="ARBA00029833"/>
    </source>
</evidence>
<dbReference type="PANTHER" id="PTHR14957">
    <property type="entry name" value="UBIQUITIN-LIKE-CONJUGATING ENZYME ATG10"/>
    <property type="match status" value="1"/>
</dbReference>
<accession>A0A336M593</accession>
<sequence length="171" mass="20126">MSGNLSWDDFKSQIKEIVKFSETINDNWMLEEINDDPGGSLLKYIKIQSIKEQIYKFEYHILYSLSYSVPVIYFNVIKIDTGQLLTLEEFKEIFVNKNDLDATKSDLYTVLTQMEHPLKFRPFLVLHPCKTEEVLSNFPDSRNKVLTFISLYGPFIFLNLELDYGKELNFK</sequence>
<dbReference type="OMA" id="TSYLIFW"/>
<keyword evidence="5" id="KW-0072">Autophagy</keyword>
<dbReference type="GO" id="GO:0032446">
    <property type="term" value="P:protein modification by small protein conjugation"/>
    <property type="evidence" value="ECO:0007669"/>
    <property type="project" value="TreeGrafter"/>
</dbReference>
<dbReference type="Gene3D" id="3.30.1460.50">
    <property type="match status" value="1"/>
</dbReference>
<proteinExistence type="inferred from homology"/>
<dbReference type="Pfam" id="PF03987">
    <property type="entry name" value="Autophagy_act_C"/>
    <property type="match status" value="1"/>
</dbReference>
<keyword evidence="3" id="KW-0808">Transferase</keyword>
<dbReference type="GO" id="GO:0005829">
    <property type="term" value="C:cytosol"/>
    <property type="evidence" value="ECO:0007669"/>
    <property type="project" value="TreeGrafter"/>
</dbReference>
<evidence type="ECO:0000256" key="5">
    <source>
        <dbReference type="ARBA" id="ARBA00023006"/>
    </source>
</evidence>
<dbReference type="EMBL" id="UFQS01000452">
    <property type="protein sequence ID" value="SSX04156.1"/>
    <property type="molecule type" value="Genomic_DNA"/>
</dbReference>
<protein>
    <recommendedName>
        <fullName evidence="2">Ubiquitin-like-conjugating enzyme ATG10</fullName>
    </recommendedName>
    <alternativeName>
        <fullName evidence="6">Autophagy-related protein 10</fullName>
    </alternativeName>
</protein>
<dbReference type="GO" id="GO:0061651">
    <property type="term" value="F:Atg12 conjugating enzyme activity"/>
    <property type="evidence" value="ECO:0007669"/>
    <property type="project" value="TreeGrafter"/>
</dbReference>
<keyword evidence="4" id="KW-0833">Ubl conjugation pathway</keyword>
<dbReference type="InterPro" id="IPR007135">
    <property type="entry name" value="Atg3/Atg10"/>
</dbReference>
<evidence type="ECO:0000313" key="8">
    <source>
        <dbReference type="EMBL" id="SSX24521.1"/>
    </source>
</evidence>
<evidence type="ECO:0000256" key="2">
    <source>
        <dbReference type="ARBA" id="ARBA00021099"/>
    </source>
</evidence>
<dbReference type="GO" id="GO:0000045">
    <property type="term" value="P:autophagosome assembly"/>
    <property type="evidence" value="ECO:0007669"/>
    <property type="project" value="TreeGrafter"/>
</dbReference>
<evidence type="ECO:0000313" key="7">
    <source>
        <dbReference type="EMBL" id="SSX04156.1"/>
    </source>
</evidence>
<evidence type="ECO:0000256" key="3">
    <source>
        <dbReference type="ARBA" id="ARBA00022679"/>
    </source>
</evidence>